<accession>A0A7U0J6X2</accession>
<evidence type="ECO:0000313" key="2">
    <source>
        <dbReference type="EMBL" id="QQV92351.1"/>
    </source>
</evidence>
<feature type="transmembrane region" description="Helical" evidence="1">
    <location>
        <begin position="6"/>
        <end position="38"/>
    </location>
</feature>
<keyword evidence="1" id="KW-0812">Transmembrane</keyword>
<reference evidence="2 3" key="1">
    <citation type="submission" date="2020-12" db="EMBL/GenBank/DDBJ databases">
        <title>Genomic characterization of four novel bacteriophages infecting Klebsiella pneumoniae.</title>
        <authorList>
            <person name="Estrada Bonilla B."/>
            <person name="Costa A.R."/>
            <person name="van Rossum T."/>
            <person name="Hagedoorn S."/>
            <person name="Wallinga H."/>
            <person name="Xiao M."/>
            <person name="Song W."/>
            <person name="Haas P.-J."/>
            <person name="Nobrega F.L."/>
            <person name="Brouns S.J.J."/>
        </authorList>
    </citation>
    <scope>NUCLEOTIDE SEQUENCE [LARGE SCALE GENOMIC DNA]</scope>
</reference>
<evidence type="ECO:0000313" key="3">
    <source>
        <dbReference type="Proteomes" id="UP000596381"/>
    </source>
</evidence>
<proteinExistence type="predicted"/>
<keyword evidence="1" id="KW-1133">Transmembrane helix</keyword>
<keyword evidence="3" id="KW-1185">Reference proteome</keyword>
<keyword evidence="1" id="KW-0472">Membrane</keyword>
<evidence type="ECO:0000256" key="1">
    <source>
        <dbReference type="SAM" id="Phobius"/>
    </source>
</evidence>
<protein>
    <submittedName>
        <fullName evidence="2">Uncharacterized protein</fullName>
    </submittedName>
</protein>
<organism evidence="2 3">
    <name type="scientific">Klebsiella phage vB_KpM_FBKp24</name>
    <dbReference type="NCBI Taxonomy" id="2801834"/>
    <lineage>
        <taxon>Viruses</taxon>
        <taxon>Duplodnaviria</taxon>
        <taxon>Heunggongvirae</taxon>
        <taxon>Uroviricota</taxon>
        <taxon>Caudoviricetes</taxon>
        <taxon>Chimalliviridae</taxon>
        <taxon>Maaswegvirus</taxon>
        <taxon>Maaswegvirus Kp24</taxon>
    </lineage>
</organism>
<dbReference type="EMBL" id="MW394391">
    <property type="protein sequence ID" value="QQV92351.1"/>
    <property type="molecule type" value="Genomic_DNA"/>
</dbReference>
<gene>
    <name evidence="2" type="ORF">vBKpMFBKp24_137</name>
</gene>
<dbReference type="Proteomes" id="UP000596381">
    <property type="component" value="Segment"/>
</dbReference>
<sequence length="56" mass="6026">MTYFIMLIIVLLVSAMFELTVVPAILIAFVAGMVGAIIDSQANTGKWMNTDHGEPA</sequence>
<name>A0A7U0J6X2_9CAUD</name>